<evidence type="ECO:0000313" key="3">
    <source>
        <dbReference type="EMBL" id="VBA46095.1"/>
    </source>
</evidence>
<keyword evidence="3" id="KW-0436">Ligase</keyword>
<dbReference type="InterPro" id="IPR045851">
    <property type="entry name" value="AMP-bd_C_sf"/>
</dbReference>
<dbReference type="Pfam" id="PF00501">
    <property type="entry name" value="AMP-binding"/>
    <property type="match status" value="1"/>
</dbReference>
<dbReference type="Gene3D" id="3.30.300.30">
    <property type="match status" value="1"/>
</dbReference>
<dbReference type="OrthoDB" id="3444674at2"/>
<dbReference type="GO" id="GO:0031956">
    <property type="term" value="F:medium-chain fatty acid-CoA ligase activity"/>
    <property type="evidence" value="ECO:0007669"/>
    <property type="project" value="TreeGrafter"/>
</dbReference>
<feature type="domain" description="AMP-dependent synthetase/ligase" evidence="1">
    <location>
        <begin position="18"/>
        <end position="364"/>
    </location>
</feature>
<organism evidence="3 4">
    <name type="scientific">Mycobacterium innocens</name>
    <dbReference type="NCBI Taxonomy" id="2341083"/>
    <lineage>
        <taxon>Bacteria</taxon>
        <taxon>Bacillati</taxon>
        <taxon>Actinomycetota</taxon>
        <taxon>Actinomycetes</taxon>
        <taxon>Mycobacteriales</taxon>
        <taxon>Mycobacteriaceae</taxon>
        <taxon>Mycobacterium</taxon>
    </lineage>
</organism>
<dbReference type="InterPro" id="IPR025110">
    <property type="entry name" value="AMP-bd_C"/>
</dbReference>
<dbReference type="SUPFAM" id="SSF56801">
    <property type="entry name" value="Acetyl-CoA synthetase-like"/>
    <property type="match status" value="1"/>
</dbReference>
<feature type="domain" description="AMP-binding enzyme C-terminal" evidence="2">
    <location>
        <begin position="412"/>
        <end position="478"/>
    </location>
</feature>
<dbReference type="InterPro" id="IPR042099">
    <property type="entry name" value="ANL_N_sf"/>
</dbReference>
<dbReference type="CDD" id="cd04433">
    <property type="entry name" value="AFD_class_I"/>
    <property type="match status" value="1"/>
</dbReference>
<accession>A0A498QP15</accession>
<evidence type="ECO:0000259" key="1">
    <source>
        <dbReference type="Pfam" id="PF00501"/>
    </source>
</evidence>
<dbReference type="PANTHER" id="PTHR43201:SF32">
    <property type="entry name" value="2-SUCCINYLBENZOATE--COA LIGASE, CHLOROPLASTIC_PEROXISOMAL"/>
    <property type="match status" value="1"/>
</dbReference>
<evidence type="ECO:0000259" key="2">
    <source>
        <dbReference type="Pfam" id="PF13193"/>
    </source>
</evidence>
<dbReference type="EC" id="6.2.1.3" evidence="3"/>
<dbReference type="RefSeq" id="WP_075543794.1">
    <property type="nucleotide sequence ID" value="NZ_UPHQ01000311.1"/>
</dbReference>
<dbReference type="Gene3D" id="3.40.50.12780">
    <property type="entry name" value="N-terminal domain of ligase-like"/>
    <property type="match status" value="1"/>
</dbReference>
<dbReference type="InterPro" id="IPR000873">
    <property type="entry name" value="AMP-dep_synth/lig_dom"/>
</dbReference>
<evidence type="ECO:0000313" key="4">
    <source>
        <dbReference type="Proteomes" id="UP000267289"/>
    </source>
</evidence>
<dbReference type="PANTHER" id="PTHR43201">
    <property type="entry name" value="ACYL-COA SYNTHETASE"/>
    <property type="match status" value="1"/>
</dbReference>
<proteinExistence type="predicted"/>
<protein>
    <submittedName>
        <fullName evidence="3">Long-chain-fatty-acid--CoA ligase</fullName>
        <ecNumber evidence="3">6.2.1.3</ecNumber>
    </submittedName>
</protein>
<sequence length="507" mass="53636">MTDIRDALGELWRADDRAPMVEYNGRWLTWGEIRTLTEKIDAELTAAGCGAGGRVAWVQSNRPESVAALIAIFRSERTLVAISPLQPPPRLGADLVTSGARYVLAPAYLWSERVFVDSVAELDATAWSFDADVMVRRAVSSRPSETGDASVAIEMLTSGTTGPPKRIALKRHQIEAALAAAKAYGGTGTTKRPPLTGAAGIVALPIVHISGLWSLLQSLVGARPVVMLERFTVESWHAAVKEHKPALVGLPPAAIQSVLDAGIPAADLASLRAVTAGTSPVDPALVDAFFEKYGVPILIVYGATEFSGAVAGWSITDFRTKWGTKHGSVGRAFPGVRLQVIDDRGNAVPSGHTGRLQVAAPQAASNGEADTWLTTSDLAHLDQDGFLYIDGRADDVIIRGGFKIAPETVAGALRAHEAVRDAAVAGLADPRLGQVAVAAVELVPGETATAEQLRTHCRGLLTPYEVPADIFVVPDLPRGAALKVDRTRLVEMLENRRSGRGATGTSE</sequence>
<dbReference type="Proteomes" id="UP000267289">
    <property type="component" value="Unassembled WGS sequence"/>
</dbReference>
<gene>
    <name evidence="3" type="primary">lcfB_8</name>
    <name evidence="3" type="ORF">LAUMK13_05599</name>
</gene>
<dbReference type="Pfam" id="PF13193">
    <property type="entry name" value="AMP-binding_C"/>
    <property type="match status" value="1"/>
</dbReference>
<keyword evidence="4" id="KW-1185">Reference proteome</keyword>
<dbReference type="EMBL" id="UPHQ01000311">
    <property type="protein sequence ID" value="VBA46095.1"/>
    <property type="molecule type" value="Genomic_DNA"/>
</dbReference>
<dbReference type="GO" id="GO:0004467">
    <property type="term" value="F:long-chain fatty acid-CoA ligase activity"/>
    <property type="evidence" value="ECO:0007669"/>
    <property type="project" value="UniProtKB-EC"/>
</dbReference>
<reference evidence="3 4" key="1">
    <citation type="submission" date="2018-09" db="EMBL/GenBank/DDBJ databases">
        <authorList>
            <person name="Tagini F."/>
        </authorList>
    </citation>
    <scope>NUCLEOTIDE SEQUENCE [LARGE SCALE GENOMIC DNA]</scope>
    <source>
        <strain evidence="3 4">MK13</strain>
    </source>
</reference>
<dbReference type="AlphaFoldDB" id="A0A498QP15"/>
<name>A0A498QP15_9MYCO</name>